<name>A0A914CTV9_9BILA</name>
<dbReference type="AlphaFoldDB" id="A0A914CTV9"/>
<dbReference type="Proteomes" id="UP000887540">
    <property type="component" value="Unplaced"/>
</dbReference>
<evidence type="ECO:0000313" key="2">
    <source>
        <dbReference type="WBParaSite" id="ACRNAN_scaffold1370.g29142.t1"/>
    </source>
</evidence>
<sequence>MEYVIGKSKNLQTKLLVKWVQIILKNVETWKKLNQIDDIIHQKENEAKELAKGAKELAKQTFNQISEMLNLNSDGSDSLF</sequence>
<reference evidence="2" key="1">
    <citation type="submission" date="2022-11" db="UniProtKB">
        <authorList>
            <consortium name="WormBaseParasite"/>
        </authorList>
    </citation>
    <scope>IDENTIFICATION</scope>
</reference>
<protein>
    <submittedName>
        <fullName evidence="2">Uncharacterized protein</fullName>
    </submittedName>
</protein>
<accession>A0A914CTV9</accession>
<proteinExistence type="predicted"/>
<evidence type="ECO:0000313" key="1">
    <source>
        <dbReference type="Proteomes" id="UP000887540"/>
    </source>
</evidence>
<organism evidence="1 2">
    <name type="scientific">Acrobeloides nanus</name>
    <dbReference type="NCBI Taxonomy" id="290746"/>
    <lineage>
        <taxon>Eukaryota</taxon>
        <taxon>Metazoa</taxon>
        <taxon>Ecdysozoa</taxon>
        <taxon>Nematoda</taxon>
        <taxon>Chromadorea</taxon>
        <taxon>Rhabditida</taxon>
        <taxon>Tylenchina</taxon>
        <taxon>Cephalobomorpha</taxon>
        <taxon>Cephaloboidea</taxon>
        <taxon>Cephalobidae</taxon>
        <taxon>Acrobeloides</taxon>
    </lineage>
</organism>
<keyword evidence="1" id="KW-1185">Reference proteome</keyword>
<dbReference type="WBParaSite" id="ACRNAN_scaffold1370.g29142.t1">
    <property type="protein sequence ID" value="ACRNAN_scaffold1370.g29142.t1"/>
    <property type="gene ID" value="ACRNAN_scaffold1370.g29142"/>
</dbReference>